<dbReference type="PANTHER" id="PTHR33317">
    <property type="entry name" value="POLYNUCLEOTIDYL TRANSFERASE, RIBONUCLEASE H-LIKE SUPERFAMILY PROTEIN"/>
    <property type="match status" value="1"/>
</dbReference>
<dbReference type="InterPro" id="IPR005227">
    <property type="entry name" value="YqgF"/>
</dbReference>
<evidence type="ECO:0000256" key="3">
    <source>
        <dbReference type="ARBA" id="ARBA00022722"/>
    </source>
</evidence>
<dbReference type="HAMAP" id="MF_00651">
    <property type="entry name" value="Nuclease_YqgF"/>
    <property type="match status" value="1"/>
</dbReference>
<dbReference type="EMBL" id="SRIO01000003">
    <property type="protein sequence ID" value="TFZ83620.1"/>
    <property type="molecule type" value="Genomic_DNA"/>
</dbReference>
<dbReference type="NCBIfam" id="TIGR00250">
    <property type="entry name" value="RNAse_H_YqgF"/>
    <property type="match status" value="1"/>
</dbReference>
<keyword evidence="2 5" id="KW-0690">Ribosome biogenesis</keyword>
<dbReference type="PANTHER" id="PTHR33317:SF4">
    <property type="entry name" value="POLYNUCLEOTIDYL TRANSFERASE, RIBONUCLEASE H-LIKE SUPERFAMILY PROTEIN"/>
    <property type="match status" value="1"/>
</dbReference>
<dbReference type="Gene3D" id="3.30.420.140">
    <property type="entry name" value="YqgF/RNase H-like domain"/>
    <property type="match status" value="1"/>
</dbReference>
<protein>
    <recommendedName>
        <fullName evidence="5">Putative pre-16S rRNA nuclease</fullName>
        <ecNumber evidence="5">3.1.-.-</ecNumber>
    </recommendedName>
</protein>
<keyword evidence="1 5" id="KW-0963">Cytoplasm</keyword>
<comment type="subcellular location">
    <subcellularLocation>
        <location evidence="5">Cytoplasm</location>
    </subcellularLocation>
</comment>
<keyword evidence="4 5" id="KW-0378">Hydrolase</keyword>
<dbReference type="SMART" id="SM00732">
    <property type="entry name" value="YqgFc"/>
    <property type="match status" value="1"/>
</dbReference>
<accession>A0A4Z0FAY9</accession>
<evidence type="ECO:0000256" key="2">
    <source>
        <dbReference type="ARBA" id="ARBA00022517"/>
    </source>
</evidence>
<evidence type="ECO:0000259" key="6">
    <source>
        <dbReference type="SMART" id="SM00732"/>
    </source>
</evidence>
<dbReference type="GO" id="GO:0000967">
    <property type="term" value="P:rRNA 5'-end processing"/>
    <property type="evidence" value="ECO:0007669"/>
    <property type="project" value="UniProtKB-UniRule"/>
</dbReference>
<dbReference type="InterPro" id="IPR006641">
    <property type="entry name" value="YqgF/RNaseH-like_dom"/>
</dbReference>
<evidence type="ECO:0000256" key="4">
    <source>
        <dbReference type="ARBA" id="ARBA00022801"/>
    </source>
</evidence>
<reference evidence="7 8" key="1">
    <citation type="journal article" date="2019" name="ISME J.">
        <title>Candidatus Macondimonas diazotrophica, a novel gammaproteobacterial genus dominating crude-oil-contaminated coastal sediments.</title>
        <authorList>
            <person name="Karthikeyan S."/>
            <person name="Konstantinidis K."/>
        </authorList>
    </citation>
    <scope>NUCLEOTIDE SEQUENCE [LARGE SCALE GENOMIC DNA]</scope>
    <source>
        <strain evidence="7 8">KTK01</strain>
    </source>
</reference>
<dbReference type="AlphaFoldDB" id="A0A4Z0FAY9"/>
<dbReference type="Proteomes" id="UP000297890">
    <property type="component" value="Unassembled WGS sequence"/>
</dbReference>
<dbReference type="InterPro" id="IPR012337">
    <property type="entry name" value="RNaseH-like_sf"/>
</dbReference>
<sequence length="140" mass="14980">MNMTIGAGWRTLLGFDYGTRRVGVAAGQTVTSSASPLTVLNNPASVDFWQQLDKLVAEWRPDGFIVGMPLHADGSVGRIAQAAAAFAGELTARYGLQVISVDERLTSWEADQLARDLPAARRDAVAASLILMTYLEGRSA</sequence>
<dbReference type="GO" id="GO:0004518">
    <property type="term" value="F:nuclease activity"/>
    <property type="evidence" value="ECO:0007669"/>
    <property type="project" value="UniProtKB-KW"/>
</dbReference>
<feature type="domain" description="YqgF/RNase H-like" evidence="6">
    <location>
        <begin position="10"/>
        <end position="110"/>
    </location>
</feature>
<gene>
    <name evidence="7" type="primary">ruvX</name>
    <name evidence="7" type="ORF">E4680_03745</name>
</gene>
<dbReference type="EC" id="3.1.-.-" evidence="5"/>
<dbReference type="SUPFAM" id="SSF53098">
    <property type="entry name" value="Ribonuclease H-like"/>
    <property type="match status" value="1"/>
</dbReference>
<keyword evidence="3 5" id="KW-0540">Nuclease</keyword>
<dbReference type="GO" id="GO:0016788">
    <property type="term" value="F:hydrolase activity, acting on ester bonds"/>
    <property type="evidence" value="ECO:0007669"/>
    <property type="project" value="UniProtKB-UniRule"/>
</dbReference>
<dbReference type="InterPro" id="IPR037027">
    <property type="entry name" value="YqgF/RNaseH-like_dom_sf"/>
</dbReference>
<dbReference type="GO" id="GO:0005829">
    <property type="term" value="C:cytosol"/>
    <property type="evidence" value="ECO:0007669"/>
    <property type="project" value="TreeGrafter"/>
</dbReference>
<evidence type="ECO:0000256" key="5">
    <source>
        <dbReference type="HAMAP-Rule" id="MF_00651"/>
    </source>
</evidence>
<comment type="caution">
    <text evidence="7">The sequence shown here is derived from an EMBL/GenBank/DDBJ whole genome shotgun (WGS) entry which is preliminary data.</text>
</comment>
<keyword evidence="8" id="KW-1185">Reference proteome</keyword>
<dbReference type="OrthoDB" id="9796140at2"/>
<comment type="similarity">
    <text evidence="5">Belongs to the YqgF HJR family.</text>
</comment>
<name>A0A4Z0FAY9_9GAMM</name>
<evidence type="ECO:0000313" key="8">
    <source>
        <dbReference type="Proteomes" id="UP000297890"/>
    </source>
</evidence>
<comment type="function">
    <text evidence="5">Could be a nuclease involved in processing of the 5'-end of pre-16S rRNA.</text>
</comment>
<dbReference type="Pfam" id="PF03652">
    <property type="entry name" value="RuvX"/>
    <property type="match status" value="1"/>
</dbReference>
<evidence type="ECO:0000256" key="1">
    <source>
        <dbReference type="ARBA" id="ARBA00022490"/>
    </source>
</evidence>
<dbReference type="CDD" id="cd16964">
    <property type="entry name" value="YqgF"/>
    <property type="match status" value="1"/>
</dbReference>
<organism evidence="7 8">
    <name type="scientific">Candidatus Macondimonas diazotrophica</name>
    <dbReference type="NCBI Taxonomy" id="2305248"/>
    <lineage>
        <taxon>Bacteria</taxon>
        <taxon>Pseudomonadati</taxon>
        <taxon>Pseudomonadota</taxon>
        <taxon>Gammaproteobacteria</taxon>
        <taxon>Chromatiales</taxon>
        <taxon>Ectothiorhodospiraceae</taxon>
        <taxon>Candidatus Macondimonas</taxon>
    </lineage>
</organism>
<proteinExistence type="inferred from homology"/>
<evidence type="ECO:0000313" key="7">
    <source>
        <dbReference type="EMBL" id="TFZ83620.1"/>
    </source>
</evidence>